<evidence type="ECO:0000313" key="3">
    <source>
        <dbReference type="EMBL" id="RAV14843.1"/>
    </source>
</evidence>
<feature type="binding site" evidence="2">
    <location>
        <begin position="8"/>
        <end position="15"/>
    </location>
    <ligand>
        <name>substrate</name>
    </ligand>
</feature>
<dbReference type="PANTHER" id="PTHR48100">
    <property type="entry name" value="BROAD-SPECIFICITY PHOSPHATASE YOR283W-RELATED"/>
    <property type="match status" value="1"/>
</dbReference>
<evidence type="ECO:0000313" key="4">
    <source>
        <dbReference type="Proteomes" id="UP000250369"/>
    </source>
</evidence>
<reference evidence="3 4" key="1">
    <citation type="journal article" date="2009" name="Int. J. Syst. Evol. Microbiol.">
        <title>Paenibacillus contaminans sp. nov., isolated from a contaminated laboratory plate.</title>
        <authorList>
            <person name="Chou J.H."/>
            <person name="Lee J.H."/>
            <person name="Lin M.C."/>
            <person name="Chang P.S."/>
            <person name="Arun A.B."/>
            <person name="Young C.C."/>
            <person name="Chen W.M."/>
        </authorList>
    </citation>
    <scope>NUCLEOTIDE SEQUENCE [LARGE SCALE GENOMIC DNA]</scope>
    <source>
        <strain evidence="3 4">CKOBP-6</strain>
    </source>
</reference>
<dbReference type="Proteomes" id="UP000250369">
    <property type="component" value="Unassembled WGS sequence"/>
</dbReference>
<dbReference type="EMBL" id="QMFB01000025">
    <property type="protein sequence ID" value="RAV14843.1"/>
    <property type="molecule type" value="Genomic_DNA"/>
</dbReference>
<name>A0A329M830_9BACL</name>
<dbReference type="PANTHER" id="PTHR48100:SF1">
    <property type="entry name" value="HISTIDINE PHOSPHATASE FAMILY PROTEIN-RELATED"/>
    <property type="match status" value="1"/>
</dbReference>
<feature type="binding site" evidence="2">
    <location>
        <position position="58"/>
    </location>
    <ligand>
        <name>substrate</name>
    </ligand>
</feature>
<dbReference type="RefSeq" id="WP_113034889.1">
    <property type="nucleotide sequence ID" value="NZ_QMFB01000025.1"/>
</dbReference>
<dbReference type="GO" id="GO:0016791">
    <property type="term" value="F:phosphatase activity"/>
    <property type="evidence" value="ECO:0007669"/>
    <property type="project" value="TreeGrafter"/>
</dbReference>
<sequence length="195" mass="21828">MTIIGFVRHGVTDWNLEGRAQGSHDVPLNEAGLEQAKQVAERLAGEQWDYIYASDLSRASRTAAIIADAKGLPVTGHDIRLREKTHGRLDGTTEQERVEKWGSGWRDMDHDEEPVEAVLERGMQAVDEIARRHEGSRILIVSHGAWIRTIMSGLVKDVEIKPLHNTSISIVRKSEAEADVEWECLVYNCTEHLGA</sequence>
<keyword evidence="4" id="KW-1185">Reference proteome</keyword>
<feature type="active site" description="Proton donor/acceptor" evidence="1">
    <location>
        <position position="83"/>
    </location>
</feature>
<dbReference type="InterPro" id="IPR050275">
    <property type="entry name" value="PGM_Phosphatase"/>
</dbReference>
<proteinExistence type="predicted"/>
<gene>
    <name evidence="3" type="ORF">DQG23_30905</name>
</gene>
<dbReference type="InterPro" id="IPR013078">
    <property type="entry name" value="His_Pase_superF_clade-1"/>
</dbReference>
<dbReference type="CDD" id="cd07067">
    <property type="entry name" value="HP_PGM_like"/>
    <property type="match status" value="1"/>
</dbReference>
<dbReference type="SUPFAM" id="SSF53254">
    <property type="entry name" value="Phosphoglycerate mutase-like"/>
    <property type="match status" value="1"/>
</dbReference>
<dbReference type="OrthoDB" id="9782128at2"/>
<feature type="active site" description="Tele-phosphohistidine intermediate" evidence="1">
    <location>
        <position position="9"/>
    </location>
</feature>
<evidence type="ECO:0000256" key="2">
    <source>
        <dbReference type="PIRSR" id="PIRSR613078-2"/>
    </source>
</evidence>
<protein>
    <submittedName>
        <fullName evidence="3">Histidine phosphatase family protein</fullName>
    </submittedName>
</protein>
<dbReference type="SMART" id="SM00855">
    <property type="entry name" value="PGAM"/>
    <property type="match status" value="1"/>
</dbReference>
<evidence type="ECO:0000256" key="1">
    <source>
        <dbReference type="PIRSR" id="PIRSR613078-1"/>
    </source>
</evidence>
<dbReference type="GO" id="GO:0005737">
    <property type="term" value="C:cytoplasm"/>
    <property type="evidence" value="ECO:0007669"/>
    <property type="project" value="TreeGrafter"/>
</dbReference>
<comment type="caution">
    <text evidence="3">The sequence shown here is derived from an EMBL/GenBank/DDBJ whole genome shotgun (WGS) entry which is preliminary data.</text>
</comment>
<dbReference type="AlphaFoldDB" id="A0A329M830"/>
<organism evidence="3 4">
    <name type="scientific">Paenibacillus contaminans</name>
    <dbReference type="NCBI Taxonomy" id="450362"/>
    <lineage>
        <taxon>Bacteria</taxon>
        <taxon>Bacillati</taxon>
        <taxon>Bacillota</taxon>
        <taxon>Bacilli</taxon>
        <taxon>Bacillales</taxon>
        <taxon>Paenibacillaceae</taxon>
        <taxon>Paenibacillus</taxon>
    </lineage>
</organism>
<accession>A0A329M830</accession>
<dbReference type="Gene3D" id="3.40.50.1240">
    <property type="entry name" value="Phosphoglycerate mutase-like"/>
    <property type="match status" value="1"/>
</dbReference>
<dbReference type="Pfam" id="PF00300">
    <property type="entry name" value="His_Phos_1"/>
    <property type="match status" value="1"/>
</dbReference>
<dbReference type="InterPro" id="IPR029033">
    <property type="entry name" value="His_PPase_superfam"/>
</dbReference>